<keyword evidence="8" id="KW-1185">Reference proteome</keyword>
<reference evidence="8" key="1">
    <citation type="journal article" date="2019" name="Int. J. Syst. Evol. Microbiol.">
        <title>The Global Catalogue of Microorganisms (GCM) 10K type strain sequencing project: providing services to taxonomists for standard genome sequencing and annotation.</title>
        <authorList>
            <consortium name="The Broad Institute Genomics Platform"/>
            <consortium name="The Broad Institute Genome Sequencing Center for Infectious Disease"/>
            <person name="Wu L."/>
            <person name="Ma J."/>
        </authorList>
    </citation>
    <scope>NUCLEOTIDE SEQUENCE [LARGE SCALE GENOMIC DNA]</scope>
    <source>
        <strain evidence="8">JCM 17843</strain>
    </source>
</reference>
<dbReference type="RefSeq" id="WP_150005919.1">
    <property type="nucleotide sequence ID" value="NZ_BMOV01000001.1"/>
</dbReference>
<dbReference type="NCBIfam" id="TIGR00639">
    <property type="entry name" value="PurN"/>
    <property type="match status" value="1"/>
</dbReference>
<dbReference type="InterPro" id="IPR002376">
    <property type="entry name" value="Formyl_transf_N"/>
</dbReference>
<feature type="binding site" evidence="4">
    <location>
        <begin position="14"/>
        <end position="16"/>
    </location>
    <ligand>
        <name>N(1)-(5-phospho-beta-D-ribosyl)glycinamide</name>
        <dbReference type="ChEBI" id="CHEBI:143788"/>
    </ligand>
</feature>
<keyword evidence="2 4" id="KW-0808">Transferase</keyword>
<comment type="function">
    <text evidence="4">Catalyzes the transfer of a formyl group from 10-formyltetrahydrofolate to 5-phospho-ribosyl-glycinamide (GAR), producing 5-phospho-ribosyl-N-formylglycinamide (FGAR) and tetrahydrofolate.</text>
</comment>
<gene>
    <name evidence="4 7" type="primary">purN</name>
    <name evidence="7" type="ORF">GCM10007972_04360</name>
</gene>
<dbReference type="EC" id="2.1.2.2" evidence="4"/>
<protein>
    <recommendedName>
        <fullName evidence="4">Phosphoribosylglycinamide formyltransferase</fullName>
        <ecNumber evidence="4">2.1.2.2</ecNumber>
    </recommendedName>
    <alternativeName>
        <fullName evidence="4">5'-phosphoribosylglycinamide transformylase</fullName>
    </alternativeName>
    <alternativeName>
        <fullName evidence="4">GAR transformylase</fullName>
        <shortName evidence="4">GART</shortName>
    </alternativeName>
</protein>
<dbReference type="PANTHER" id="PTHR43369:SF2">
    <property type="entry name" value="PHOSPHORIBOSYLGLYCINAMIDE FORMYLTRANSFERASE"/>
    <property type="match status" value="1"/>
</dbReference>
<evidence type="ECO:0000313" key="8">
    <source>
        <dbReference type="Proteomes" id="UP000602381"/>
    </source>
</evidence>
<dbReference type="InterPro" id="IPR036477">
    <property type="entry name" value="Formyl_transf_N_sf"/>
</dbReference>
<dbReference type="CDD" id="cd08645">
    <property type="entry name" value="FMT_core_GART"/>
    <property type="match status" value="1"/>
</dbReference>
<dbReference type="Gene3D" id="3.40.50.170">
    <property type="entry name" value="Formyl transferase, N-terminal domain"/>
    <property type="match status" value="1"/>
</dbReference>
<organism evidence="7 8">
    <name type="scientific">Iodidimonas muriae</name>
    <dbReference type="NCBI Taxonomy" id="261467"/>
    <lineage>
        <taxon>Bacteria</taxon>
        <taxon>Pseudomonadati</taxon>
        <taxon>Pseudomonadota</taxon>
        <taxon>Alphaproteobacteria</taxon>
        <taxon>Iodidimonadales</taxon>
        <taxon>Iodidimonadaceae</taxon>
        <taxon>Iodidimonas</taxon>
    </lineage>
</organism>
<evidence type="ECO:0000313" key="7">
    <source>
        <dbReference type="EMBL" id="GGO06234.1"/>
    </source>
</evidence>
<dbReference type="SUPFAM" id="SSF53328">
    <property type="entry name" value="Formyltransferase"/>
    <property type="match status" value="1"/>
</dbReference>
<accession>A0ABQ2L7V1</accession>
<feature type="region of interest" description="Disordered" evidence="5">
    <location>
        <begin position="198"/>
        <end position="228"/>
    </location>
</feature>
<dbReference type="Pfam" id="PF00551">
    <property type="entry name" value="Formyl_trans_N"/>
    <property type="match status" value="1"/>
</dbReference>
<keyword evidence="3 4" id="KW-0658">Purine biosynthesis</keyword>
<dbReference type="Proteomes" id="UP000602381">
    <property type="component" value="Unassembled WGS sequence"/>
</dbReference>
<feature type="binding site" evidence="4">
    <location>
        <begin position="92"/>
        <end position="95"/>
    </location>
    <ligand>
        <name>(6R)-10-formyltetrahydrofolate</name>
        <dbReference type="ChEBI" id="CHEBI:195366"/>
    </ligand>
</feature>
<feature type="domain" description="Formyl transferase N-terminal" evidence="6">
    <location>
        <begin position="4"/>
        <end position="184"/>
    </location>
</feature>
<dbReference type="HAMAP" id="MF_01930">
    <property type="entry name" value="PurN"/>
    <property type="match status" value="1"/>
</dbReference>
<sequence length="228" mass="24885">MARMNLGVLISGRGSNLRALIDACADENFPARIAVVISNRKDASGLSYAREAGIDTLVIEHTDFDSRADFDNALHVGLTDYGVELVCLAGFMRLLDPEFVSRWHNRMINIHPSLLPSYRGLKTHERALEDGVRFTGCTVHYVRPEMDSGPIIIQAVVPVLDDDTAATLGRRVLGYEHQIYVEAVRLIASKQIRPSGARVTGKDLDLPQQGLISPIPVSGPLPDNSSGS</sequence>
<evidence type="ECO:0000256" key="1">
    <source>
        <dbReference type="ARBA" id="ARBA00005054"/>
    </source>
</evidence>
<feature type="site" description="Raises pKa of active site His" evidence="4">
    <location>
        <position position="147"/>
    </location>
</feature>
<dbReference type="EMBL" id="BMOV01000001">
    <property type="protein sequence ID" value="GGO06234.1"/>
    <property type="molecule type" value="Genomic_DNA"/>
</dbReference>
<dbReference type="InterPro" id="IPR004607">
    <property type="entry name" value="GART"/>
</dbReference>
<evidence type="ECO:0000259" key="6">
    <source>
        <dbReference type="Pfam" id="PF00551"/>
    </source>
</evidence>
<comment type="pathway">
    <text evidence="1 4">Purine metabolism; IMP biosynthesis via de novo pathway; N(2)-formyl-N(1)-(5-phospho-D-ribosyl)glycinamide from N(1)-(5-phospho-D-ribosyl)glycinamide (10-formyl THF route): step 1/1.</text>
</comment>
<proteinExistence type="inferred from homology"/>
<name>A0ABQ2L7V1_9PROT</name>
<evidence type="ECO:0000256" key="2">
    <source>
        <dbReference type="ARBA" id="ARBA00022679"/>
    </source>
</evidence>
<feature type="binding site" evidence="4">
    <location>
        <position position="109"/>
    </location>
    <ligand>
        <name>(6R)-10-formyltetrahydrofolate</name>
        <dbReference type="ChEBI" id="CHEBI:195366"/>
    </ligand>
</feature>
<comment type="caution">
    <text evidence="7">The sequence shown here is derived from an EMBL/GenBank/DDBJ whole genome shotgun (WGS) entry which is preliminary data.</text>
</comment>
<feature type="binding site" evidence="4">
    <location>
        <position position="67"/>
    </location>
    <ligand>
        <name>(6R)-10-formyltetrahydrofolate</name>
        <dbReference type="ChEBI" id="CHEBI:195366"/>
    </ligand>
</feature>
<evidence type="ECO:0000256" key="5">
    <source>
        <dbReference type="SAM" id="MobiDB-lite"/>
    </source>
</evidence>
<dbReference type="PANTHER" id="PTHR43369">
    <property type="entry name" value="PHOSPHORIBOSYLGLYCINAMIDE FORMYLTRANSFERASE"/>
    <property type="match status" value="1"/>
</dbReference>
<evidence type="ECO:0000256" key="4">
    <source>
        <dbReference type="HAMAP-Rule" id="MF_01930"/>
    </source>
</evidence>
<comment type="catalytic activity">
    <reaction evidence="4">
        <text>N(1)-(5-phospho-beta-D-ribosyl)glycinamide + (6R)-10-formyltetrahydrofolate = N(2)-formyl-N(1)-(5-phospho-beta-D-ribosyl)glycinamide + (6S)-5,6,7,8-tetrahydrofolate + H(+)</text>
        <dbReference type="Rhea" id="RHEA:15053"/>
        <dbReference type="ChEBI" id="CHEBI:15378"/>
        <dbReference type="ChEBI" id="CHEBI:57453"/>
        <dbReference type="ChEBI" id="CHEBI:143788"/>
        <dbReference type="ChEBI" id="CHEBI:147286"/>
        <dbReference type="ChEBI" id="CHEBI:195366"/>
        <dbReference type="EC" id="2.1.2.2"/>
    </reaction>
</comment>
<evidence type="ECO:0000256" key="3">
    <source>
        <dbReference type="ARBA" id="ARBA00022755"/>
    </source>
</evidence>
<comment type="similarity">
    <text evidence="4">Belongs to the GART family.</text>
</comment>
<feature type="active site" description="Proton donor" evidence="4">
    <location>
        <position position="111"/>
    </location>
</feature>